<protein>
    <submittedName>
        <fullName evidence="2">Uncharacterized protein</fullName>
    </submittedName>
</protein>
<organism evidence="2 3">
    <name type="scientific">Lolium multiflorum</name>
    <name type="common">Italian ryegrass</name>
    <name type="synonym">Lolium perenne subsp. multiflorum</name>
    <dbReference type="NCBI Taxonomy" id="4521"/>
    <lineage>
        <taxon>Eukaryota</taxon>
        <taxon>Viridiplantae</taxon>
        <taxon>Streptophyta</taxon>
        <taxon>Embryophyta</taxon>
        <taxon>Tracheophyta</taxon>
        <taxon>Spermatophyta</taxon>
        <taxon>Magnoliopsida</taxon>
        <taxon>Liliopsida</taxon>
        <taxon>Poales</taxon>
        <taxon>Poaceae</taxon>
        <taxon>BOP clade</taxon>
        <taxon>Pooideae</taxon>
        <taxon>Poodae</taxon>
        <taxon>Poeae</taxon>
        <taxon>Poeae Chloroplast Group 2 (Poeae type)</taxon>
        <taxon>Loliodinae</taxon>
        <taxon>Loliinae</taxon>
        <taxon>Lolium</taxon>
    </lineage>
</organism>
<proteinExistence type="predicted"/>
<reference evidence="2" key="1">
    <citation type="submission" date="2023-07" db="EMBL/GenBank/DDBJ databases">
        <title>A chromosome-level genome assembly of Lolium multiflorum.</title>
        <authorList>
            <person name="Chen Y."/>
            <person name="Copetti D."/>
            <person name="Kolliker R."/>
            <person name="Studer B."/>
        </authorList>
    </citation>
    <scope>NUCLEOTIDE SEQUENCE</scope>
    <source>
        <strain evidence="2">02402/16</strain>
        <tissue evidence="2">Leaf</tissue>
    </source>
</reference>
<comment type="caution">
    <text evidence="2">The sequence shown here is derived from an EMBL/GenBank/DDBJ whole genome shotgun (WGS) entry which is preliminary data.</text>
</comment>
<evidence type="ECO:0000313" key="3">
    <source>
        <dbReference type="Proteomes" id="UP001231189"/>
    </source>
</evidence>
<name>A0AAD8R209_LOLMU</name>
<dbReference type="Proteomes" id="UP001231189">
    <property type="component" value="Unassembled WGS sequence"/>
</dbReference>
<keyword evidence="3" id="KW-1185">Reference proteome</keyword>
<feature type="region of interest" description="Disordered" evidence="1">
    <location>
        <begin position="76"/>
        <end position="128"/>
    </location>
</feature>
<gene>
    <name evidence="2" type="ORF">QYE76_036971</name>
</gene>
<dbReference type="AlphaFoldDB" id="A0AAD8R209"/>
<dbReference type="EMBL" id="JAUUTY010000007">
    <property type="protein sequence ID" value="KAK1613298.1"/>
    <property type="molecule type" value="Genomic_DNA"/>
</dbReference>
<evidence type="ECO:0000313" key="2">
    <source>
        <dbReference type="EMBL" id="KAK1613298.1"/>
    </source>
</evidence>
<accession>A0AAD8R209</accession>
<evidence type="ECO:0000256" key="1">
    <source>
        <dbReference type="SAM" id="MobiDB-lite"/>
    </source>
</evidence>
<sequence>MVDMRWCVTYTTFVNSRKKAKHKGSMVLRAEVSPIVMYDQDDHVVDVRPLQAGELIYHGSVVHFPPHKVDVGERIMSSREISRQSTEKDTSHKEKPMLEDNRDKENSLLEDNRDKEKIMLEDNRDKEK</sequence>